<dbReference type="Pfam" id="PF13672">
    <property type="entry name" value="PP2C_2"/>
    <property type="match status" value="1"/>
</dbReference>
<keyword evidence="1" id="KW-0472">Membrane</keyword>
<dbReference type="CDD" id="cd00143">
    <property type="entry name" value="PP2Cc"/>
    <property type="match status" value="1"/>
</dbReference>
<evidence type="ECO:0000256" key="1">
    <source>
        <dbReference type="SAM" id="Phobius"/>
    </source>
</evidence>
<keyword evidence="3" id="KW-0378">Hydrolase</keyword>
<dbReference type="RefSeq" id="WP_124824668.1">
    <property type="nucleotide sequence ID" value="NZ_JACIFD010000017.1"/>
</dbReference>
<keyword evidence="1" id="KW-1133">Transmembrane helix</keyword>
<dbReference type="InterPro" id="IPR036457">
    <property type="entry name" value="PPM-type-like_dom_sf"/>
</dbReference>
<keyword evidence="4" id="KW-1185">Reference proteome</keyword>
<dbReference type="InterPro" id="IPR001932">
    <property type="entry name" value="PPM-type_phosphatase-like_dom"/>
</dbReference>
<dbReference type="GO" id="GO:0004722">
    <property type="term" value="F:protein serine/threonine phosphatase activity"/>
    <property type="evidence" value="ECO:0007669"/>
    <property type="project" value="UniProtKB-EC"/>
</dbReference>
<evidence type="ECO:0000259" key="2">
    <source>
        <dbReference type="PROSITE" id="PS51746"/>
    </source>
</evidence>
<dbReference type="PROSITE" id="PS51746">
    <property type="entry name" value="PPM_2"/>
    <property type="match status" value="1"/>
</dbReference>
<sequence>MTFNYRSAIGSHVGMVRSNNQDSGFAGARLFFVADGMGGHAGGDIASSLVTKFVANGDAETFTDPEAAAADLANRLRAANEKLSETAKERPELAGLGTTFSGFFTVGDKLALAHIGDSRVYRFRDGELKQVTTDHTFVQRLVDSGQITEEEAKTHPRRSVLMRVLGNVELQPEIDTAVLETQPGDIWLLCSDGLCGYVEEKTIRNELRKGYELQLAVDQLIDRALENGAPDNVTVALVAPTPALPAATVADSKSSANTATDTAAANSVEAGAAEDDSIAAETTATTETTVANAAATTAAVLQDTLTLPTQRFVGAAGDSDDVLNPSTHRTRILGKRRRKTAPVPEAHFEPRVDEYLAELIAETKRRNWRRRATWAVAAGCGVLLITLAVFFGYRWTQTLYFVGADTDSVVIYRGVQQNIGPISLASVVEDTNIPLRDLNPHSKRQVERTLNAATLKEARDIVSRLGVIPKNE</sequence>
<organism evidence="3 4">
    <name type="scientific">Canibacter oris</name>
    <dbReference type="NCBI Taxonomy" id="1365628"/>
    <lineage>
        <taxon>Bacteria</taxon>
        <taxon>Bacillati</taxon>
        <taxon>Actinomycetota</taxon>
        <taxon>Actinomycetes</taxon>
        <taxon>Micrococcales</taxon>
        <taxon>Microbacteriaceae</taxon>
        <taxon>Canibacter</taxon>
    </lineage>
</organism>
<evidence type="ECO:0000313" key="4">
    <source>
        <dbReference type="Proteomes" id="UP000571183"/>
    </source>
</evidence>
<reference evidence="3" key="1">
    <citation type="submission" date="2020-08" db="EMBL/GenBank/DDBJ databases">
        <title>Sequencing the genomes of 1000 actinobacteria strains.</title>
        <authorList>
            <person name="Klenk H.-P."/>
        </authorList>
    </citation>
    <scope>NUCLEOTIDE SEQUENCE [LARGE SCALE GENOMIC DNA]</scope>
    <source>
        <strain evidence="3">DSM 27064</strain>
    </source>
</reference>
<dbReference type="SMART" id="SM00332">
    <property type="entry name" value="PP2Cc"/>
    <property type="match status" value="1"/>
</dbReference>
<dbReference type="SMART" id="SM00331">
    <property type="entry name" value="PP2C_SIG"/>
    <property type="match status" value="1"/>
</dbReference>
<gene>
    <name evidence="3" type="ORF">F5897_001506</name>
</gene>
<feature type="transmembrane region" description="Helical" evidence="1">
    <location>
        <begin position="372"/>
        <end position="393"/>
    </location>
</feature>
<name>A0A840DPY7_9MICO</name>
<dbReference type="Proteomes" id="UP000571183">
    <property type="component" value="Unassembled WGS sequence"/>
</dbReference>
<comment type="caution">
    <text evidence="3">The sequence shown here is derived from an EMBL/GenBank/DDBJ whole genome shotgun (WGS) entry which is preliminary data.</text>
</comment>
<dbReference type="EC" id="3.1.3.16" evidence="3"/>
<keyword evidence="1" id="KW-0812">Transmembrane</keyword>
<dbReference type="AlphaFoldDB" id="A0A840DPY7"/>
<accession>A0A840DPY7</accession>
<dbReference type="Gene3D" id="3.60.40.10">
    <property type="entry name" value="PPM-type phosphatase domain"/>
    <property type="match status" value="1"/>
</dbReference>
<dbReference type="EMBL" id="JACIFD010000017">
    <property type="protein sequence ID" value="MBB4072177.1"/>
    <property type="molecule type" value="Genomic_DNA"/>
</dbReference>
<proteinExistence type="predicted"/>
<dbReference type="SUPFAM" id="SSF81606">
    <property type="entry name" value="PP2C-like"/>
    <property type="match status" value="1"/>
</dbReference>
<protein>
    <submittedName>
        <fullName evidence="3">Protein phosphatase</fullName>
        <ecNumber evidence="3">3.1.3.16</ecNumber>
    </submittedName>
</protein>
<feature type="domain" description="PPM-type phosphatase" evidence="2">
    <location>
        <begin position="2"/>
        <end position="240"/>
    </location>
</feature>
<evidence type="ECO:0000313" key="3">
    <source>
        <dbReference type="EMBL" id="MBB4072177.1"/>
    </source>
</evidence>